<gene>
    <name evidence="2" type="ORF">Y10_04950</name>
</gene>
<proteinExistence type="predicted"/>
<feature type="transmembrane region" description="Helical" evidence="1">
    <location>
        <begin position="31"/>
        <end position="52"/>
    </location>
</feature>
<evidence type="ECO:0000256" key="1">
    <source>
        <dbReference type="SAM" id="Phobius"/>
    </source>
</evidence>
<comment type="caution">
    <text evidence="2">The sequence shown here is derived from an EMBL/GenBank/DDBJ whole genome shotgun (WGS) entry which is preliminary data.</text>
</comment>
<dbReference type="RefSeq" id="WP_281763781.1">
    <property type="nucleotide sequence ID" value="NZ_BRVO01000001.1"/>
</dbReference>
<reference evidence="2" key="1">
    <citation type="submission" date="2022-07" db="EMBL/GenBank/DDBJ databases">
        <title>Taxonomy of Novel Oxalotrophic and Methylotrophic Bacteria.</title>
        <authorList>
            <person name="Sahin N."/>
            <person name="Tani A."/>
        </authorList>
    </citation>
    <scope>NUCLEOTIDE SEQUENCE</scope>
    <source>
        <strain evidence="2">Y10</strain>
    </source>
</reference>
<name>A0ABQ5MFI9_9FLAO</name>
<evidence type="ECO:0000313" key="2">
    <source>
        <dbReference type="EMBL" id="GLB48127.1"/>
    </source>
</evidence>
<organism evidence="2 3">
    <name type="scientific">Neptunitalea lumnitzerae</name>
    <dbReference type="NCBI Taxonomy" id="2965509"/>
    <lineage>
        <taxon>Bacteria</taxon>
        <taxon>Pseudomonadati</taxon>
        <taxon>Bacteroidota</taxon>
        <taxon>Flavobacteriia</taxon>
        <taxon>Flavobacteriales</taxon>
        <taxon>Flavobacteriaceae</taxon>
        <taxon>Neptunitalea</taxon>
    </lineage>
</organism>
<dbReference type="Proteomes" id="UP001143543">
    <property type="component" value="Unassembled WGS sequence"/>
</dbReference>
<sequence>MKDLFEGIANLFTDVLFIPLDYLRSLELENWWAASTLSWIFIIIGFVAFVYWMRELSKYNKTEPEDKSVSAHSFI</sequence>
<evidence type="ECO:0008006" key="4">
    <source>
        <dbReference type="Google" id="ProtNLM"/>
    </source>
</evidence>
<dbReference type="InterPro" id="IPR045922">
    <property type="entry name" value="DUF6341"/>
</dbReference>
<accession>A0ABQ5MFI9</accession>
<keyword evidence="3" id="KW-1185">Reference proteome</keyword>
<keyword evidence="1" id="KW-0812">Transmembrane</keyword>
<dbReference type="Pfam" id="PF19868">
    <property type="entry name" value="DUF6341"/>
    <property type="match status" value="1"/>
</dbReference>
<protein>
    <recommendedName>
        <fullName evidence="4">Uracil phosphoribosyltransferase</fullName>
    </recommendedName>
</protein>
<keyword evidence="1" id="KW-1133">Transmembrane helix</keyword>
<dbReference type="EMBL" id="BRVO01000001">
    <property type="protein sequence ID" value="GLB48127.1"/>
    <property type="molecule type" value="Genomic_DNA"/>
</dbReference>
<keyword evidence="1" id="KW-0472">Membrane</keyword>
<evidence type="ECO:0000313" key="3">
    <source>
        <dbReference type="Proteomes" id="UP001143543"/>
    </source>
</evidence>